<name>A0A075HDQ2_9ARCH</name>
<proteinExistence type="predicted"/>
<accession>A0A075HDQ2</accession>
<organism evidence="1">
    <name type="scientific">uncultured marine thaumarchaeote KM3_54_C03</name>
    <dbReference type="NCBI Taxonomy" id="1456190"/>
    <lineage>
        <taxon>Archaea</taxon>
        <taxon>Nitrososphaerota</taxon>
        <taxon>environmental samples</taxon>
    </lineage>
</organism>
<dbReference type="SUPFAM" id="SSF53335">
    <property type="entry name" value="S-adenosyl-L-methionine-dependent methyltransferases"/>
    <property type="match status" value="1"/>
</dbReference>
<reference evidence="1" key="1">
    <citation type="journal article" date="2014" name="Genome Biol. Evol.">
        <title>Pangenome evidence for extensive interdomain horizontal transfer affecting lineage core and shell genes in uncultured planktonic thaumarchaeota and euryarchaeota.</title>
        <authorList>
            <person name="Deschamps P."/>
            <person name="Zivanovic Y."/>
            <person name="Moreira D."/>
            <person name="Rodriguez-Valera F."/>
            <person name="Lopez-Garcia P."/>
        </authorList>
    </citation>
    <scope>NUCLEOTIDE SEQUENCE</scope>
</reference>
<keyword evidence="1" id="KW-0489">Methyltransferase</keyword>
<dbReference type="AlphaFoldDB" id="A0A075HDQ2"/>
<keyword evidence="1" id="KW-0808">Transferase</keyword>
<dbReference type="Gene3D" id="3.40.50.150">
    <property type="entry name" value="Vaccinia Virus protein VP39"/>
    <property type="match status" value="1"/>
</dbReference>
<dbReference type="GO" id="GO:0032259">
    <property type="term" value="P:methylation"/>
    <property type="evidence" value="ECO:0007669"/>
    <property type="project" value="UniProtKB-KW"/>
</dbReference>
<dbReference type="GO" id="GO:0008168">
    <property type="term" value="F:methyltransferase activity"/>
    <property type="evidence" value="ECO:0007669"/>
    <property type="project" value="UniProtKB-KW"/>
</dbReference>
<dbReference type="Pfam" id="PF08003">
    <property type="entry name" value="Methyltransf_9"/>
    <property type="match status" value="1"/>
</dbReference>
<evidence type="ECO:0000313" key="1">
    <source>
        <dbReference type="EMBL" id="AIF12003.1"/>
    </source>
</evidence>
<protein>
    <submittedName>
        <fullName evidence="1">Methyltransferase type 12 (CmoB)</fullName>
    </submittedName>
</protein>
<gene>
    <name evidence="1" type="primary">cmoB</name>
</gene>
<dbReference type="CDD" id="cd02440">
    <property type="entry name" value="AdoMet_MTases"/>
    <property type="match status" value="1"/>
</dbReference>
<sequence>MMSQEQIKKKIIEYYRTILCREPDKDGIEYYVKMANNGASLDNIKELFLESSEYSILKSTKFLKHAPSFKTSFSDDEVQKMFDSVDGWYHYFKIGNVETTNTRTTMNYQMWVSQIIPTDLNGMKILDIGANDGFYSFLCESRGAKRILAIDRNQPELTDTYLKGENVCQYDTILKNKRQEERFQVLKKILNSKVDYKVMNVYNLDSINETFDTALFFGVYYHLENPVLAFQKIFPKINDSLFLSGHIIESKDPIMYLNDNKPHGGWFASSECLLQIGEKIGFKKCVLLDTLDMNFDIYSRTTDPDMKDLLNKSKIGLFKFSK</sequence>
<dbReference type="EMBL" id="KF900934">
    <property type="protein sequence ID" value="AIF12003.1"/>
    <property type="molecule type" value="Genomic_DNA"/>
</dbReference>
<dbReference type="InterPro" id="IPR029063">
    <property type="entry name" value="SAM-dependent_MTases_sf"/>
</dbReference>
<dbReference type="InterPro" id="IPR027555">
    <property type="entry name" value="Mo5U34_MeTrfas-like"/>
</dbReference>